<evidence type="ECO:0000313" key="6">
    <source>
        <dbReference type="EMBL" id="CEN34297.1"/>
    </source>
</evidence>
<dbReference type="InterPro" id="IPR036280">
    <property type="entry name" value="Multihaem_cyt_sf"/>
</dbReference>
<dbReference type="SUPFAM" id="SSF48695">
    <property type="entry name" value="Multiheme cytochromes"/>
    <property type="match status" value="1"/>
</dbReference>
<reference evidence="6 7" key="1">
    <citation type="submission" date="2015-01" db="EMBL/GenBank/DDBJ databases">
        <authorList>
            <person name="MANFREDI Pablo"/>
        </authorList>
    </citation>
    <scope>NUCLEOTIDE SEQUENCE [LARGE SCALE GENOMIC DNA]</scope>
    <source>
        <strain evidence="6 7">Ccy74</strain>
    </source>
</reference>
<dbReference type="SMART" id="SM00028">
    <property type="entry name" value="TPR"/>
    <property type="match status" value="3"/>
</dbReference>
<dbReference type="PANTHER" id="PTHR35038:SF8">
    <property type="entry name" value="C-TYPE POLYHEME CYTOCHROME OMCC"/>
    <property type="match status" value="1"/>
</dbReference>
<dbReference type="Pfam" id="PF13435">
    <property type="entry name" value="Cytochrome_C554"/>
    <property type="match status" value="2"/>
</dbReference>
<dbReference type="Gene3D" id="1.25.40.10">
    <property type="entry name" value="Tetratricopeptide repeat domain"/>
    <property type="match status" value="1"/>
</dbReference>
<dbReference type="EMBL" id="CDOG01000002">
    <property type="protein sequence ID" value="CEN34297.1"/>
    <property type="molecule type" value="Genomic_DNA"/>
</dbReference>
<evidence type="ECO:0000256" key="3">
    <source>
        <dbReference type="SAM" id="Phobius"/>
    </source>
</evidence>
<dbReference type="PROSITE" id="PS50005">
    <property type="entry name" value="TPR"/>
    <property type="match status" value="1"/>
</dbReference>
<feature type="domain" description="Cytochrome c-552/4" evidence="5">
    <location>
        <begin position="49"/>
        <end position="76"/>
    </location>
</feature>
<dbReference type="GO" id="GO:0016491">
    <property type="term" value="F:oxidoreductase activity"/>
    <property type="evidence" value="ECO:0007669"/>
    <property type="project" value="TreeGrafter"/>
</dbReference>
<dbReference type="PANTHER" id="PTHR35038">
    <property type="entry name" value="DISSIMILATORY SULFITE REDUCTASE SIRA"/>
    <property type="match status" value="1"/>
</dbReference>
<dbReference type="Proteomes" id="UP000038083">
    <property type="component" value="Unassembled WGS sequence"/>
</dbReference>
<dbReference type="InterPro" id="IPR011989">
    <property type="entry name" value="ARM-like"/>
</dbReference>
<dbReference type="Pfam" id="PF09699">
    <property type="entry name" value="Paired_CXXCH_1"/>
    <property type="match status" value="1"/>
</dbReference>
<dbReference type="InterPro" id="IPR023155">
    <property type="entry name" value="Cyt_c-552/4"/>
</dbReference>
<dbReference type="Gene3D" id="1.25.10.10">
    <property type="entry name" value="Leucine-rich Repeat Variant"/>
    <property type="match status" value="1"/>
</dbReference>
<evidence type="ECO:0000256" key="2">
    <source>
        <dbReference type="PROSITE-ProRule" id="PRU00339"/>
    </source>
</evidence>
<feature type="transmembrane region" description="Helical" evidence="3">
    <location>
        <begin position="6"/>
        <end position="24"/>
    </location>
</feature>
<accession>A0A0B7HH50</accession>
<dbReference type="Gene3D" id="1.10.1130.10">
    <property type="entry name" value="Flavocytochrome C3, Chain A"/>
    <property type="match status" value="3"/>
</dbReference>
<protein>
    <submittedName>
        <fullName evidence="6">Tetratricopeptide repeat protein</fullName>
    </submittedName>
</protein>
<feature type="domain" description="Doubled CXXCH motif" evidence="4">
    <location>
        <begin position="317"/>
        <end position="343"/>
    </location>
</feature>
<dbReference type="InterPro" id="IPR010177">
    <property type="entry name" value="Paired_CXXCH_1"/>
</dbReference>
<dbReference type="InterPro" id="IPR011990">
    <property type="entry name" value="TPR-like_helical_dom_sf"/>
</dbReference>
<keyword evidence="2" id="KW-0802">TPR repeat</keyword>
<evidence type="ECO:0000259" key="5">
    <source>
        <dbReference type="Pfam" id="PF13435"/>
    </source>
</evidence>
<dbReference type="Pfam" id="PF14559">
    <property type="entry name" value="TPR_19"/>
    <property type="match status" value="1"/>
</dbReference>
<evidence type="ECO:0000313" key="7">
    <source>
        <dbReference type="Proteomes" id="UP000038083"/>
    </source>
</evidence>
<keyword evidence="3" id="KW-1133">Transmembrane helix</keyword>
<dbReference type="InterPro" id="IPR016024">
    <property type="entry name" value="ARM-type_fold"/>
</dbReference>
<keyword evidence="3" id="KW-0812">Transmembrane</keyword>
<evidence type="ECO:0000259" key="4">
    <source>
        <dbReference type="Pfam" id="PF09699"/>
    </source>
</evidence>
<feature type="repeat" description="TPR" evidence="2">
    <location>
        <begin position="630"/>
        <end position="663"/>
    </location>
</feature>
<dbReference type="InterPro" id="IPR019734">
    <property type="entry name" value="TPR_rpt"/>
</dbReference>
<sequence length="681" mass="78310">MTKKYLLIFIIVALILTILAFVFLPKKDSYSKIEKVDIVTNQGYAGSHSCKECHEQEYAEWELSDHFKAMQHADDKTVLGDFNDVTYTADGITSRFFKKNGKFYINTEDENGKYRDFEIVFTFGHYPLQQYLTKFGGGKMQVFRQSWDSRENKWFHQYAGEKIPPGDYLHWTNAGQNWNLMCSTCHSTNLQKNYNPLKDTYKTTYDELTVGCESCHGPGKKHNDFMRSSDYQKGISKNFFITLGVNTPQKTELNTCMPCHARRGEVTQHHTASDEIMDNYIPEIPITNIYFADGQALDEVYKYGSFLQSKMYHVSIKCTNCHLPHSGKLRMQGNQLCLQCHTPNYATSAHTFHKENTEASDCKSCHMPTRTYMGNDIRHDHNFAVPRPDLSEKYGVPNACNACHNDKSAKWASQAVEKWYGKERRPHFAENLIIGSLQNEKSLERLNELLTNSATPDIIRATAVHYLGGIYTEQSLQLVKKELNNSDAQTRYRAVIALGNFPIHLYENELISLLSDKVKAVRIATAYVFLSQKGWEQSKLLTSFESARKEYETFVLSQADFPVGSATAADYFTHLGDTDKAILFYERAIKKDKTLNHVRLNLATLYNGKGQNDKAWQILHQAQNYAPENAQVYYFMALLSSEEKDYNQAKKYFEKAMQLGMNNENIQRNYQSVIQIINKKN</sequence>
<dbReference type="InterPro" id="IPR051829">
    <property type="entry name" value="Multiheme_Cytochr_ET"/>
</dbReference>
<keyword evidence="1" id="KW-0732">Signal</keyword>
<dbReference type="AlphaFoldDB" id="A0A0B7HH50"/>
<keyword evidence="3" id="KW-0472">Membrane</keyword>
<gene>
    <name evidence="6" type="ORF">CCYN74_100115</name>
</gene>
<organism evidence="6 7">
    <name type="scientific">Capnocytophaga cynodegmi</name>
    <dbReference type="NCBI Taxonomy" id="28189"/>
    <lineage>
        <taxon>Bacteria</taxon>
        <taxon>Pseudomonadati</taxon>
        <taxon>Bacteroidota</taxon>
        <taxon>Flavobacteriia</taxon>
        <taxon>Flavobacteriales</taxon>
        <taxon>Flavobacteriaceae</taxon>
        <taxon>Capnocytophaga</taxon>
    </lineage>
</organism>
<dbReference type="SUPFAM" id="SSF48452">
    <property type="entry name" value="TPR-like"/>
    <property type="match status" value="1"/>
</dbReference>
<feature type="domain" description="Cytochrome c-552/4" evidence="5">
    <location>
        <begin position="179"/>
        <end position="217"/>
    </location>
</feature>
<dbReference type="RefSeq" id="WP_018279638.1">
    <property type="nucleotide sequence ID" value="NZ_CDOG01000002.1"/>
</dbReference>
<evidence type="ECO:0000256" key="1">
    <source>
        <dbReference type="ARBA" id="ARBA00022729"/>
    </source>
</evidence>
<dbReference type="OrthoDB" id="9814800at2"/>
<name>A0A0B7HH50_9FLAO</name>
<dbReference type="SUPFAM" id="SSF48371">
    <property type="entry name" value="ARM repeat"/>
    <property type="match status" value="1"/>
</dbReference>
<proteinExistence type="predicted"/>